<dbReference type="Pfam" id="PF00248">
    <property type="entry name" value="Aldo_ket_red"/>
    <property type="match status" value="1"/>
</dbReference>
<dbReference type="InterPro" id="IPR036812">
    <property type="entry name" value="NAD(P)_OxRdtase_dom_sf"/>
</dbReference>
<reference evidence="3" key="1">
    <citation type="submission" date="2021-04" db="EMBL/GenBank/DDBJ databases">
        <authorList>
            <person name="Rodrigo-Torres L."/>
            <person name="Arahal R. D."/>
            <person name="Lucena T."/>
        </authorList>
    </citation>
    <scope>NUCLEOTIDE SEQUENCE</scope>
    <source>
        <strain evidence="3">CECT 9275</strain>
    </source>
</reference>
<dbReference type="RefSeq" id="WP_215239738.1">
    <property type="nucleotide sequence ID" value="NZ_CAJRAF010000002.1"/>
</dbReference>
<dbReference type="PANTHER" id="PTHR43364">
    <property type="entry name" value="NADH-SPECIFIC METHYLGLYOXAL REDUCTASE-RELATED"/>
    <property type="match status" value="1"/>
</dbReference>
<dbReference type="GO" id="GO:0016491">
    <property type="term" value="F:oxidoreductase activity"/>
    <property type="evidence" value="ECO:0007669"/>
    <property type="project" value="UniProtKB-KW"/>
</dbReference>
<evidence type="ECO:0000313" key="3">
    <source>
        <dbReference type="EMBL" id="CAG5003689.1"/>
    </source>
</evidence>
<dbReference type="Proteomes" id="UP000680038">
    <property type="component" value="Unassembled WGS sequence"/>
</dbReference>
<dbReference type="GO" id="GO:0005829">
    <property type="term" value="C:cytosol"/>
    <property type="evidence" value="ECO:0007669"/>
    <property type="project" value="TreeGrafter"/>
</dbReference>
<dbReference type="InterPro" id="IPR023210">
    <property type="entry name" value="NADP_OxRdtase_dom"/>
</dbReference>
<comment type="caution">
    <text evidence="3">The sequence shown here is derived from an EMBL/GenBank/DDBJ whole genome shotgun (WGS) entry which is preliminary data.</text>
</comment>
<dbReference type="AlphaFoldDB" id="A0A916JFP7"/>
<evidence type="ECO:0000259" key="2">
    <source>
        <dbReference type="Pfam" id="PF00248"/>
    </source>
</evidence>
<name>A0A916JFP7_9BACT</name>
<dbReference type="PRINTS" id="PR00069">
    <property type="entry name" value="ALDKETRDTASE"/>
</dbReference>
<dbReference type="EC" id="1.1.1.-" evidence="3"/>
<protein>
    <submittedName>
        <fullName evidence="3">Aldo-keto reductase YhdN</fullName>
        <ecNumber evidence="3">1.1.1.-</ecNumber>
    </submittedName>
</protein>
<dbReference type="EMBL" id="CAJRAF010000002">
    <property type="protein sequence ID" value="CAG5003689.1"/>
    <property type="molecule type" value="Genomic_DNA"/>
</dbReference>
<sequence>MQYRKLGNSDLDISVITFGAWAAGGWMWGGTERSEAVQAIRESYHAGVTSIDTAPVYGQGLSEEIVGEAIRDLPRDKVQILTKYGMHWDLAKGDFAMKSQTNDGQAIDIYKYASADSIVKECEDSLKRLGTDYIDLYQIHWHDKTTPIQESMEAVSLLIQQGKVRYAGVCNYNAELLMEAGKYINLVSDQVPYSMLRKDIEAETVPYCIGNNISILAYSPLQRGLLTGKMTSGYSFAKDDNRASLHYFSDENIKRVNAFLAKIRPVAEDKKATLGQLVLKWTVEQPGITIALAGARDARQALENASSVDIQLNRDEISFINNQLSDLKLVNK</sequence>
<accession>A0A916JFP7</accession>
<organism evidence="3 4">
    <name type="scientific">Dyadobacter helix</name>
    <dbReference type="NCBI Taxonomy" id="2822344"/>
    <lineage>
        <taxon>Bacteria</taxon>
        <taxon>Pseudomonadati</taxon>
        <taxon>Bacteroidota</taxon>
        <taxon>Cytophagia</taxon>
        <taxon>Cytophagales</taxon>
        <taxon>Spirosomataceae</taxon>
        <taxon>Dyadobacter</taxon>
    </lineage>
</organism>
<dbReference type="InterPro" id="IPR020471">
    <property type="entry name" value="AKR"/>
</dbReference>
<dbReference type="SUPFAM" id="SSF51430">
    <property type="entry name" value="NAD(P)-linked oxidoreductase"/>
    <property type="match status" value="1"/>
</dbReference>
<keyword evidence="4" id="KW-1185">Reference proteome</keyword>
<dbReference type="Gene3D" id="3.20.20.100">
    <property type="entry name" value="NADP-dependent oxidoreductase domain"/>
    <property type="match status" value="1"/>
</dbReference>
<feature type="domain" description="NADP-dependent oxidoreductase" evidence="2">
    <location>
        <begin position="16"/>
        <end position="320"/>
    </location>
</feature>
<evidence type="ECO:0000313" key="4">
    <source>
        <dbReference type="Proteomes" id="UP000680038"/>
    </source>
</evidence>
<proteinExistence type="predicted"/>
<gene>
    <name evidence="3" type="primary">yhdN_1</name>
    <name evidence="3" type="ORF">DYBT9275_03209</name>
</gene>
<dbReference type="InterPro" id="IPR050523">
    <property type="entry name" value="AKR_Detox_Biosynth"/>
</dbReference>
<keyword evidence="1 3" id="KW-0560">Oxidoreductase</keyword>
<dbReference type="PANTHER" id="PTHR43364:SF4">
    <property type="entry name" value="NAD(P)-LINKED OXIDOREDUCTASE SUPERFAMILY PROTEIN"/>
    <property type="match status" value="1"/>
</dbReference>
<evidence type="ECO:0000256" key="1">
    <source>
        <dbReference type="ARBA" id="ARBA00023002"/>
    </source>
</evidence>